<dbReference type="InterPro" id="IPR033932">
    <property type="entry name" value="YtcJ-like"/>
</dbReference>
<dbReference type="OrthoDB" id="5227681at2759"/>
<protein>
    <recommendedName>
        <fullName evidence="1">PX domain-containing protein</fullName>
    </recommendedName>
</protein>
<dbReference type="Pfam" id="PF00787">
    <property type="entry name" value="PX"/>
    <property type="match status" value="1"/>
</dbReference>
<dbReference type="PANTHER" id="PTHR22642:SF20">
    <property type="entry name" value="AMIDOHYDROLASE 3 DOMAIN-CONTAINING PROTEIN"/>
    <property type="match status" value="1"/>
</dbReference>
<organism evidence="2 3">
    <name type="scientific">Apiotrichum porosum</name>
    <dbReference type="NCBI Taxonomy" id="105984"/>
    <lineage>
        <taxon>Eukaryota</taxon>
        <taxon>Fungi</taxon>
        <taxon>Dikarya</taxon>
        <taxon>Basidiomycota</taxon>
        <taxon>Agaricomycotina</taxon>
        <taxon>Tremellomycetes</taxon>
        <taxon>Trichosporonales</taxon>
        <taxon>Trichosporonaceae</taxon>
        <taxon>Apiotrichum</taxon>
    </lineage>
</organism>
<dbReference type="EMBL" id="RSCE01000004">
    <property type="protein sequence ID" value="RSH83337.1"/>
    <property type="molecule type" value="Genomic_DNA"/>
</dbReference>
<evidence type="ECO:0000259" key="1">
    <source>
        <dbReference type="PROSITE" id="PS50195"/>
    </source>
</evidence>
<dbReference type="PANTHER" id="PTHR22642">
    <property type="entry name" value="IMIDAZOLONEPROPIONASE"/>
    <property type="match status" value="1"/>
</dbReference>
<dbReference type="Pfam" id="PF07969">
    <property type="entry name" value="Amidohydro_3"/>
    <property type="match status" value="1"/>
</dbReference>
<dbReference type="SUPFAM" id="SSF51338">
    <property type="entry name" value="Composite domain of metallo-dependent hydrolases"/>
    <property type="match status" value="1"/>
</dbReference>
<dbReference type="CDD" id="cd01300">
    <property type="entry name" value="YtcJ_like"/>
    <property type="match status" value="1"/>
</dbReference>
<dbReference type="SUPFAM" id="SSF51556">
    <property type="entry name" value="Metallo-dependent hydrolases"/>
    <property type="match status" value="1"/>
</dbReference>
<gene>
    <name evidence="2" type="ORF">EHS24_007015</name>
</gene>
<dbReference type="AlphaFoldDB" id="A0A427XX07"/>
<name>A0A427XX07_9TREE</name>
<dbReference type="SUPFAM" id="SSF64268">
    <property type="entry name" value="PX domain"/>
    <property type="match status" value="1"/>
</dbReference>
<proteinExistence type="predicted"/>
<sequence>MSSPVKVFRNARVFTSTPGDDKLYSTLVTSGDKVVYVGDEDGAYDAIKKVGDVKREDRDMGGQVILPGLLDGHIHLLQLGNALGRVNCLRLSVAEVQAAFRQRIKEQPGAKYYLGASFMWDALGEHPHRKLLDAITTDVPVFIDSMDLHSCWANSKGLEVLGITRDTPDPKGGEIERDAHGEPTGVLLETAFHDFVWPYIADHTTLAQAVDMVETALDAFTSTGVTGAVDMAMSEDSLAALEDVYDKRGGRLPLRLNMHWLITPKGTDEDRAQRVHTAARHKERLADKAPFLNLVGIKIISDGVVDSCTAYMKEPYPNGATPEPIWGKDELTKVLTLADSLGLQIACHALGDAASEQALDAFDAIVAANGPRHRRNRIEHLEVCTHDTVRRMAATGITASLQPLHADPVYARNWHAQVDAERSARAFPLSEFRDAGANVSFGTDAPVAPHHALPNVYSAATRKSIIEPTLNEPEAFAHFNLERFCIPLEESVRYYTMGTAVSMDKEGMYGSLAPGKQADFCVLAVDPFRDGVDTLREAQAGVTETWLDGELVQPTPSVDATHSPFARSESLTFSDMARLAGRPQTFEEMYAVPESFLEIEVRNPLTHGVGRKMYTDYEIVCMTNIPAFKIQHSIVRRRYSDFEAFRDVLERESTRVNIPPLPGKVFTNRFTDDVIEQRREGLQRFLEIVAGHPLLQTGSKVLCAFLQDPQWEKSQWV</sequence>
<keyword evidence="3" id="KW-1185">Reference proteome</keyword>
<evidence type="ECO:0000313" key="3">
    <source>
        <dbReference type="Proteomes" id="UP000279236"/>
    </source>
</evidence>
<dbReference type="GO" id="GO:0032266">
    <property type="term" value="F:phosphatidylinositol-3-phosphate binding"/>
    <property type="evidence" value="ECO:0007669"/>
    <property type="project" value="InterPro"/>
</dbReference>
<dbReference type="InterPro" id="IPR013108">
    <property type="entry name" value="Amidohydro_3"/>
</dbReference>
<dbReference type="Proteomes" id="UP000279236">
    <property type="component" value="Unassembled WGS sequence"/>
</dbReference>
<accession>A0A427XX07</accession>
<dbReference type="GO" id="GO:0016810">
    <property type="term" value="F:hydrolase activity, acting on carbon-nitrogen (but not peptide) bonds"/>
    <property type="evidence" value="ECO:0007669"/>
    <property type="project" value="InterPro"/>
</dbReference>
<dbReference type="GeneID" id="39591558"/>
<dbReference type="Gene3D" id="3.20.20.140">
    <property type="entry name" value="Metal-dependent hydrolases"/>
    <property type="match status" value="1"/>
</dbReference>
<dbReference type="InterPro" id="IPR001683">
    <property type="entry name" value="PX_dom"/>
</dbReference>
<comment type="caution">
    <text evidence="2">The sequence shown here is derived from an EMBL/GenBank/DDBJ whole genome shotgun (WGS) entry which is preliminary data.</text>
</comment>
<dbReference type="STRING" id="105984.A0A427XX07"/>
<evidence type="ECO:0000313" key="2">
    <source>
        <dbReference type="EMBL" id="RSH83337.1"/>
    </source>
</evidence>
<dbReference type="Gene3D" id="3.10.310.70">
    <property type="match status" value="1"/>
</dbReference>
<dbReference type="InterPro" id="IPR011059">
    <property type="entry name" value="Metal-dep_hydrolase_composite"/>
</dbReference>
<dbReference type="Gene3D" id="2.30.40.10">
    <property type="entry name" value="Urease, subunit C, domain 1"/>
    <property type="match status" value="1"/>
</dbReference>
<dbReference type="InterPro" id="IPR042138">
    <property type="entry name" value="PX_Grd19_PX"/>
</dbReference>
<reference evidence="2 3" key="1">
    <citation type="submission" date="2018-11" db="EMBL/GenBank/DDBJ databases">
        <title>Genome sequence of Apiotrichum porosum DSM 27194.</title>
        <authorList>
            <person name="Aliyu H."/>
            <person name="Gorte O."/>
            <person name="Ochsenreither K."/>
        </authorList>
    </citation>
    <scope>NUCLEOTIDE SEQUENCE [LARGE SCALE GENOMIC DNA]</scope>
    <source>
        <strain evidence="2 3">DSM 27194</strain>
    </source>
</reference>
<dbReference type="RefSeq" id="XP_028477289.1">
    <property type="nucleotide sequence ID" value="XM_028622397.1"/>
</dbReference>
<dbReference type="SMART" id="SM00312">
    <property type="entry name" value="PX"/>
    <property type="match status" value="1"/>
</dbReference>
<dbReference type="CDD" id="cd07295">
    <property type="entry name" value="PX_Grd19"/>
    <property type="match status" value="1"/>
</dbReference>
<dbReference type="PROSITE" id="PS50195">
    <property type="entry name" value="PX"/>
    <property type="match status" value="1"/>
</dbReference>
<feature type="domain" description="PX" evidence="1">
    <location>
        <begin position="595"/>
        <end position="712"/>
    </location>
</feature>
<dbReference type="InterPro" id="IPR032466">
    <property type="entry name" value="Metal_Hydrolase"/>
</dbReference>
<dbReference type="Gene3D" id="3.30.1520.10">
    <property type="entry name" value="Phox-like domain"/>
    <property type="match status" value="1"/>
</dbReference>
<dbReference type="InterPro" id="IPR036871">
    <property type="entry name" value="PX_dom_sf"/>
</dbReference>